<evidence type="ECO:0000256" key="4">
    <source>
        <dbReference type="ARBA" id="ARBA00022833"/>
    </source>
</evidence>
<dbReference type="PIRSF" id="PIRSF006157">
    <property type="entry name" value="Doxgns_DODA"/>
    <property type="match status" value="1"/>
</dbReference>
<comment type="similarity">
    <text evidence="2">Belongs to the DODA-type extradiol aromatic ring-opening dioxygenase family.</text>
</comment>
<evidence type="ECO:0000256" key="1">
    <source>
        <dbReference type="ARBA" id="ARBA00001947"/>
    </source>
</evidence>
<dbReference type="PANTHER" id="PTHR30096">
    <property type="entry name" value="4,5-DOPA DIOXYGENASE EXTRADIOL-LIKE PROTEIN"/>
    <property type="match status" value="1"/>
</dbReference>
<organism evidence="7 8">
    <name type="scientific">Pigmentiphaga soli</name>
    <dbReference type="NCBI Taxonomy" id="1007095"/>
    <lineage>
        <taxon>Bacteria</taxon>
        <taxon>Pseudomonadati</taxon>
        <taxon>Pseudomonadota</taxon>
        <taxon>Betaproteobacteria</taxon>
        <taxon>Burkholderiales</taxon>
        <taxon>Alcaligenaceae</taxon>
        <taxon>Pigmentiphaga</taxon>
    </lineage>
</organism>
<dbReference type="RefSeq" id="WP_345249597.1">
    <property type="nucleotide sequence ID" value="NZ_BAABFO010000010.1"/>
</dbReference>
<keyword evidence="8" id="KW-1185">Reference proteome</keyword>
<evidence type="ECO:0000259" key="6">
    <source>
        <dbReference type="Pfam" id="PF02900"/>
    </source>
</evidence>
<comment type="cofactor">
    <cofactor evidence="1">
        <name>Zn(2+)</name>
        <dbReference type="ChEBI" id="CHEBI:29105"/>
    </cofactor>
</comment>
<feature type="domain" description="Extradiol ring-cleavage dioxygenase class III enzyme subunit B" evidence="6">
    <location>
        <begin position="7"/>
        <end position="246"/>
    </location>
</feature>
<keyword evidence="3" id="KW-0479">Metal-binding</keyword>
<evidence type="ECO:0000313" key="7">
    <source>
        <dbReference type="EMBL" id="GAA4332966.1"/>
    </source>
</evidence>
<dbReference type="Pfam" id="PF02900">
    <property type="entry name" value="LigB"/>
    <property type="match status" value="1"/>
</dbReference>
<name>A0ABP8H1C5_9BURK</name>
<gene>
    <name evidence="7" type="ORF">GCM10023144_23620</name>
</gene>
<proteinExistence type="inferred from homology"/>
<comment type="caution">
    <text evidence="7">The sequence shown here is derived from an EMBL/GenBank/DDBJ whole genome shotgun (WGS) entry which is preliminary data.</text>
</comment>
<dbReference type="PANTHER" id="PTHR30096:SF0">
    <property type="entry name" value="4,5-DOPA DIOXYGENASE EXTRADIOL-LIKE PROTEIN"/>
    <property type="match status" value="1"/>
</dbReference>
<dbReference type="InterPro" id="IPR014436">
    <property type="entry name" value="Extradiol_dOase_DODA"/>
</dbReference>
<dbReference type="Proteomes" id="UP001501671">
    <property type="component" value="Unassembled WGS sequence"/>
</dbReference>
<reference evidence="8" key="1">
    <citation type="journal article" date="2019" name="Int. J. Syst. Evol. Microbiol.">
        <title>The Global Catalogue of Microorganisms (GCM) 10K type strain sequencing project: providing services to taxonomists for standard genome sequencing and annotation.</title>
        <authorList>
            <consortium name="The Broad Institute Genomics Platform"/>
            <consortium name="The Broad Institute Genome Sequencing Center for Infectious Disease"/>
            <person name="Wu L."/>
            <person name="Ma J."/>
        </authorList>
    </citation>
    <scope>NUCLEOTIDE SEQUENCE [LARGE SCALE GENOMIC DNA]</scope>
    <source>
        <strain evidence="8">JCM 17666</strain>
    </source>
</reference>
<dbReference type="SUPFAM" id="SSF53213">
    <property type="entry name" value="LigB-like"/>
    <property type="match status" value="1"/>
</dbReference>
<dbReference type="EMBL" id="BAABFO010000010">
    <property type="protein sequence ID" value="GAA4332966.1"/>
    <property type="molecule type" value="Genomic_DNA"/>
</dbReference>
<dbReference type="CDD" id="cd07363">
    <property type="entry name" value="45_DOPA_Dioxygenase"/>
    <property type="match status" value="1"/>
</dbReference>
<accession>A0ABP8H1C5</accession>
<keyword evidence="7" id="KW-0223">Dioxygenase</keyword>
<keyword evidence="5" id="KW-0560">Oxidoreductase</keyword>
<evidence type="ECO:0000256" key="3">
    <source>
        <dbReference type="ARBA" id="ARBA00022723"/>
    </source>
</evidence>
<dbReference type="GO" id="GO:0051213">
    <property type="term" value="F:dioxygenase activity"/>
    <property type="evidence" value="ECO:0007669"/>
    <property type="project" value="UniProtKB-KW"/>
</dbReference>
<protein>
    <submittedName>
        <fullName evidence="7">Class III extradiol ring-cleavage dioxygenase</fullName>
    </submittedName>
</protein>
<keyword evidence="4" id="KW-0862">Zinc</keyword>
<sequence length="265" mass="28740">MPTPLPTYFIPHGGGPCFFMEWPGDPHMWDRMADFLRGLAGDAGARPKAVLVVSGHWQEDAFTVNAGARPPLLFDYYGFPPHTYQLQYPAPGSPGLAGRVQALLREAGLPAAENAERGYDHGVFVPFKLIYPQADVPIVQLSMKNGLDPAEHLRAGAALAPLRDEGVLIVGSGMSFHNMRGFTPAFRDASLRFDDWLAAAVALPPAERERALVQWRDAPDALKAQPHPDHLLPLMVAAGAAAGDAGRRIFRDQVMNVVVSACRFG</sequence>
<evidence type="ECO:0000313" key="8">
    <source>
        <dbReference type="Proteomes" id="UP001501671"/>
    </source>
</evidence>
<evidence type="ECO:0000256" key="2">
    <source>
        <dbReference type="ARBA" id="ARBA00007581"/>
    </source>
</evidence>
<evidence type="ECO:0000256" key="5">
    <source>
        <dbReference type="ARBA" id="ARBA00023002"/>
    </source>
</evidence>
<dbReference type="InterPro" id="IPR004183">
    <property type="entry name" value="Xdiol_dOase_suB"/>
</dbReference>
<dbReference type="Gene3D" id="3.40.830.10">
    <property type="entry name" value="LigB-like"/>
    <property type="match status" value="1"/>
</dbReference>